<evidence type="ECO:0000313" key="3">
    <source>
        <dbReference type="Proteomes" id="UP000532311"/>
    </source>
</evidence>
<protein>
    <submittedName>
        <fullName evidence="2">Uncharacterized protein</fullName>
    </submittedName>
</protein>
<feature type="compositionally biased region" description="Polar residues" evidence="1">
    <location>
        <begin position="13"/>
        <end position="29"/>
    </location>
</feature>
<keyword evidence="3" id="KW-1185">Reference proteome</keyword>
<feature type="compositionally biased region" description="Basic residues" evidence="1">
    <location>
        <begin position="189"/>
        <end position="205"/>
    </location>
</feature>
<dbReference type="AlphaFoldDB" id="A0A8H5YEE2"/>
<feature type="compositionally biased region" description="Low complexity" evidence="1">
    <location>
        <begin position="159"/>
        <end position="168"/>
    </location>
</feature>
<comment type="caution">
    <text evidence="2">The sequence shown here is derived from an EMBL/GenBank/DDBJ whole genome shotgun (WGS) entry which is preliminary data.</text>
</comment>
<name>A0A8H5YEE2_9HYPO</name>
<dbReference type="Proteomes" id="UP000532311">
    <property type="component" value="Unassembled WGS sequence"/>
</dbReference>
<evidence type="ECO:0000313" key="2">
    <source>
        <dbReference type="EMBL" id="KAF5709866.1"/>
    </source>
</evidence>
<feature type="compositionally biased region" description="Polar residues" evidence="1">
    <location>
        <begin position="111"/>
        <end position="123"/>
    </location>
</feature>
<feature type="compositionally biased region" description="Basic and acidic residues" evidence="1">
    <location>
        <begin position="43"/>
        <end position="55"/>
    </location>
</feature>
<evidence type="ECO:0000256" key="1">
    <source>
        <dbReference type="SAM" id="MobiDB-lite"/>
    </source>
</evidence>
<organism evidence="2 3">
    <name type="scientific">Fusarium globosum</name>
    <dbReference type="NCBI Taxonomy" id="78864"/>
    <lineage>
        <taxon>Eukaryota</taxon>
        <taxon>Fungi</taxon>
        <taxon>Dikarya</taxon>
        <taxon>Ascomycota</taxon>
        <taxon>Pezizomycotina</taxon>
        <taxon>Sordariomycetes</taxon>
        <taxon>Hypocreomycetidae</taxon>
        <taxon>Hypocreales</taxon>
        <taxon>Nectriaceae</taxon>
        <taxon>Fusarium</taxon>
        <taxon>Fusarium fujikuroi species complex</taxon>
    </lineage>
</organism>
<dbReference type="EMBL" id="JAAQPF010000235">
    <property type="protein sequence ID" value="KAF5709866.1"/>
    <property type="molecule type" value="Genomic_DNA"/>
</dbReference>
<gene>
    <name evidence="2" type="ORF">FGLOB1_5748</name>
</gene>
<sequence>MSFSDLFPCPSQLEGTLSNDAPLSPPQTDDCNHFDECSDIDDALSHHQDGGDNRNGKNNGEDGYDEDDVVLFSSQPIQPRDSSSPIKHENFTDPTPESPPTSPKHVEDTTRSNTSSTQPRSLIQNQESLAQDMESLMEEPIFVLGLVVATILHRTAQGSGSESSLLGSATQHSSQDHQMIPNESLKANKPLKVKAKVPAGPRKRKLEAWPVQEGCSRSKKPKHSSRQPEVAIYKPIRVILDYRDTSESQPVTWKYE</sequence>
<proteinExistence type="predicted"/>
<feature type="region of interest" description="Disordered" evidence="1">
    <location>
        <begin position="159"/>
        <end position="228"/>
    </location>
</feature>
<feature type="compositionally biased region" description="Polar residues" evidence="1">
    <location>
        <begin position="72"/>
        <end position="85"/>
    </location>
</feature>
<feature type="region of interest" description="Disordered" evidence="1">
    <location>
        <begin position="1"/>
        <end position="123"/>
    </location>
</feature>
<accession>A0A8H5YEE2</accession>
<reference evidence="2 3" key="1">
    <citation type="submission" date="2020-05" db="EMBL/GenBank/DDBJ databases">
        <title>Identification and distribution of gene clusters putatively required for synthesis of sphingolipid metabolism inhibitors in phylogenetically diverse species of the filamentous fungus Fusarium.</title>
        <authorList>
            <person name="Kim H.-S."/>
            <person name="Busman M."/>
            <person name="Brown D.W."/>
            <person name="Divon H."/>
            <person name="Uhlig S."/>
            <person name="Proctor R.H."/>
        </authorList>
    </citation>
    <scope>NUCLEOTIDE SEQUENCE [LARGE SCALE GENOMIC DNA]</scope>
    <source>
        <strain evidence="2 3">NRRL 26131</strain>
    </source>
</reference>